<keyword evidence="3" id="KW-1185">Reference proteome</keyword>
<organism evidence="2 3">
    <name type="scientific">Actinoplanes ianthinogenes</name>
    <dbReference type="NCBI Taxonomy" id="122358"/>
    <lineage>
        <taxon>Bacteria</taxon>
        <taxon>Bacillati</taxon>
        <taxon>Actinomycetota</taxon>
        <taxon>Actinomycetes</taxon>
        <taxon>Micromonosporales</taxon>
        <taxon>Micromonosporaceae</taxon>
        <taxon>Actinoplanes</taxon>
    </lineage>
</organism>
<keyword evidence="1" id="KW-1133">Transmembrane helix</keyword>
<name>A0ABM7M732_9ACTN</name>
<evidence type="ECO:0000313" key="3">
    <source>
        <dbReference type="Proteomes" id="UP000676967"/>
    </source>
</evidence>
<protein>
    <submittedName>
        <fullName evidence="2">Uncharacterized protein</fullName>
    </submittedName>
</protein>
<keyword evidence="1" id="KW-0812">Transmembrane</keyword>
<gene>
    <name evidence="2" type="ORF">Aiant_81240</name>
</gene>
<dbReference type="EMBL" id="AP023356">
    <property type="protein sequence ID" value="BCJ47467.1"/>
    <property type="molecule type" value="Genomic_DNA"/>
</dbReference>
<evidence type="ECO:0000256" key="1">
    <source>
        <dbReference type="SAM" id="Phobius"/>
    </source>
</evidence>
<feature type="transmembrane region" description="Helical" evidence="1">
    <location>
        <begin position="30"/>
        <end position="61"/>
    </location>
</feature>
<proteinExistence type="predicted"/>
<accession>A0ABM7M732</accession>
<keyword evidence="1" id="KW-0472">Membrane</keyword>
<dbReference type="Proteomes" id="UP000676967">
    <property type="component" value="Chromosome"/>
</dbReference>
<evidence type="ECO:0000313" key="2">
    <source>
        <dbReference type="EMBL" id="BCJ47467.1"/>
    </source>
</evidence>
<sequence length="119" mass="11894">MSRVASDGVQPAPAAGFTVEVRVPPGAGDFVAVALAVGAGAVVVAAVAGTVPAGVALLVVLPLEQPVRAAAATAATMSGIRAFTIFFSPGGPAPHPVMRWMVIIMPSRPGRRITETCHG</sequence>
<reference evidence="2 3" key="1">
    <citation type="submission" date="2020-08" db="EMBL/GenBank/DDBJ databases">
        <title>Whole genome shotgun sequence of Actinoplanes ianthinogenes NBRC 13996.</title>
        <authorList>
            <person name="Komaki H."/>
            <person name="Tamura T."/>
        </authorList>
    </citation>
    <scope>NUCLEOTIDE SEQUENCE [LARGE SCALE GENOMIC DNA]</scope>
    <source>
        <strain evidence="2 3">NBRC 13996</strain>
    </source>
</reference>